<feature type="region of interest" description="Disordered" evidence="4">
    <location>
        <begin position="368"/>
        <end position="459"/>
    </location>
</feature>
<feature type="region of interest" description="Disordered" evidence="4">
    <location>
        <begin position="13"/>
        <end position="36"/>
    </location>
</feature>
<evidence type="ECO:0000313" key="5">
    <source>
        <dbReference type="EMBL" id="KAJ1121806.1"/>
    </source>
</evidence>
<protein>
    <recommendedName>
        <fullName evidence="7">SIR2-like domain-containing protein</fullName>
    </recommendedName>
</protein>
<proteinExistence type="inferred from homology"/>
<feature type="compositionally biased region" description="Polar residues" evidence="4">
    <location>
        <begin position="410"/>
        <end position="431"/>
    </location>
</feature>
<feature type="compositionally biased region" description="Basic and acidic residues" evidence="4">
    <location>
        <begin position="368"/>
        <end position="396"/>
    </location>
</feature>
<dbReference type="PANTHER" id="PTHR28623:SF2">
    <property type="entry name" value="PROTEIN FAM118A"/>
    <property type="match status" value="1"/>
</dbReference>
<keyword evidence="2" id="KW-0597">Phosphoprotein</keyword>
<evidence type="ECO:0000313" key="6">
    <source>
        <dbReference type="Proteomes" id="UP001066276"/>
    </source>
</evidence>
<name>A0AAV7P0I6_PLEWA</name>
<evidence type="ECO:0000256" key="1">
    <source>
        <dbReference type="ARBA" id="ARBA00006491"/>
    </source>
</evidence>
<dbReference type="PANTHER" id="PTHR28623">
    <property type="entry name" value="PROTEIN FAM118B"/>
    <property type="match status" value="1"/>
</dbReference>
<sequence>MDVVNDQRGCVHDHGYQKRCSTPERDSNKRAQPQNVSIDQSTDCRNILRSLTIKNPQDMVLVIGTGVSSAAAPEIDALNSFRCFLIAVLEAAEELQVLHPTAICEYRNKVRKERDLFVVAHDLIREMSPRSGDLRPTFYRDCLLRIFDNLEKCITNPTIIETILGLVEKGAMVITTNYDTFLETFGHRLGRHMESLDMQDVSKLLHWAKGHRRYGVLHLHGKYSDPSGILCDTSEYKELQHNPDFMEALHTLYFKKSFLFLGCGESLRDQIFQALFWHNAEKSRDLEHYMLVLKKDDDYFFKLQKDMLLLGIKVISYGDNFSQFPQYLRSVFSLISEERRSDSSGGSNALGVCRPECAKRKVAKVDWESLKKSRQSDEGTDNKRKMMKDTPKKYSQADDAPLSSPGTPPYCTNQTYHQEASPHQRTGVCSTDTKRKSVKESPKAFCQPDDDEPGGGCHL</sequence>
<evidence type="ECO:0000256" key="2">
    <source>
        <dbReference type="ARBA" id="ARBA00022553"/>
    </source>
</evidence>
<dbReference type="Pfam" id="PF13289">
    <property type="entry name" value="SIR2_2"/>
    <property type="match status" value="1"/>
</dbReference>
<reference evidence="5" key="1">
    <citation type="journal article" date="2022" name="bioRxiv">
        <title>Sequencing and chromosome-scale assembly of the giantPleurodeles waltlgenome.</title>
        <authorList>
            <person name="Brown T."/>
            <person name="Elewa A."/>
            <person name="Iarovenko S."/>
            <person name="Subramanian E."/>
            <person name="Araus A.J."/>
            <person name="Petzold A."/>
            <person name="Susuki M."/>
            <person name="Suzuki K.-i.T."/>
            <person name="Hayashi T."/>
            <person name="Toyoda A."/>
            <person name="Oliveira C."/>
            <person name="Osipova E."/>
            <person name="Leigh N.D."/>
            <person name="Simon A."/>
            <person name="Yun M.H."/>
        </authorList>
    </citation>
    <scope>NUCLEOTIDE SEQUENCE</scope>
    <source>
        <strain evidence="5">20211129_DDA</strain>
        <tissue evidence="5">Liver</tissue>
    </source>
</reference>
<evidence type="ECO:0000256" key="4">
    <source>
        <dbReference type="SAM" id="MobiDB-lite"/>
    </source>
</evidence>
<dbReference type="Proteomes" id="UP001066276">
    <property type="component" value="Chromosome 7"/>
</dbReference>
<keyword evidence="6" id="KW-1185">Reference proteome</keyword>
<evidence type="ECO:0000256" key="3">
    <source>
        <dbReference type="ARBA" id="ARBA00022990"/>
    </source>
</evidence>
<feature type="compositionally biased region" description="Basic and acidic residues" evidence="4">
    <location>
        <begin position="432"/>
        <end position="442"/>
    </location>
</feature>
<comment type="caution">
    <text evidence="5">The sequence shown here is derived from an EMBL/GenBank/DDBJ whole genome shotgun (WGS) entry which is preliminary data.</text>
</comment>
<dbReference type="AlphaFoldDB" id="A0AAV7P0I6"/>
<dbReference type="InterPro" id="IPR038916">
    <property type="entry name" value="FAM118"/>
</dbReference>
<comment type="similarity">
    <text evidence="1">Belongs to the FAM118 family.</text>
</comment>
<dbReference type="EMBL" id="JANPWB010000011">
    <property type="protein sequence ID" value="KAJ1121806.1"/>
    <property type="molecule type" value="Genomic_DNA"/>
</dbReference>
<organism evidence="5 6">
    <name type="scientific">Pleurodeles waltl</name>
    <name type="common">Iberian ribbed newt</name>
    <dbReference type="NCBI Taxonomy" id="8319"/>
    <lineage>
        <taxon>Eukaryota</taxon>
        <taxon>Metazoa</taxon>
        <taxon>Chordata</taxon>
        <taxon>Craniata</taxon>
        <taxon>Vertebrata</taxon>
        <taxon>Euteleostomi</taxon>
        <taxon>Amphibia</taxon>
        <taxon>Batrachia</taxon>
        <taxon>Caudata</taxon>
        <taxon>Salamandroidea</taxon>
        <taxon>Salamandridae</taxon>
        <taxon>Pleurodelinae</taxon>
        <taxon>Pleurodeles</taxon>
    </lineage>
</organism>
<evidence type="ECO:0008006" key="7">
    <source>
        <dbReference type="Google" id="ProtNLM"/>
    </source>
</evidence>
<keyword evidence="3" id="KW-0007">Acetylation</keyword>
<feature type="compositionally biased region" description="Basic and acidic residues" evidence="4">
    <location>
        <begin position="13"/>
        <end position="29"/>
    </location>
</feature>
<accession>A0AAV7P0I6</accession>
<gene>
    <name evidence="5" type="ORF">NDU88_000325</name>
</gene>